<dbReference type="SUPFAM" id="SSF53335">
    <property type="entry name" value="S-adenosyl-L-methionine-dependent methyltransferases"/>
    <property type="match status" value="1"/>
</dbReference>
<dbReference type="OrthoDB" id="2387925at2759"/>
<comment type="catalytic activity">
    <reaction evidence="2">
        <text>4-demethylwyosine(37) in tRNA(Phe) + S-adenosyl-L-methionine = 4-demethyl-7-[(3S)-3-amino-3-carboxypropyl]wyosine(37) in tRNA(Phe) + S-methyl-5'-thioadenosine + H(+)</text>
        <dbReference type="Rhea" id="RHEA:36355"/>
        <dbReference type="Rhea" id="RHEA-COMP:10164"/>
        <dbReference type="Rhea" id="RHEA-COMP:10378"/>
        <dbReference type="ChEBI" id="CHEBI:15378"/>
        <dbReference type="ChEBI" id="CHEBI:17509"/>
        <dbReference type="ChEBI" id="CHEBI:59789"/>
        <dbReference type="ChEBI" id="CHEBI:64315"/>
        <dbReference type="ChEBI" id="CHEBI:73550"/>
        <dbReference type="EC" id="2.5.1.114"/>
    </reaction>
</comment>
<dbReference type="InterPro" id="IPR029063">
    <property type="entry name" value="SAM-dependent_MTases_sf"/>
</dbReference>
<evidence type="ECO:0000313" key="5">
    <source>
        <dbReference type="Proteomes" id="UP000756921"/>
    </source>
</evidence>
<organism evidence="4 5">
    <name type="scientific">Paraphaeosphaeria minitans</name>
    <dbReference type="NCBI Taxonomy" id="565426"/>
    <lineage>
        <taxon>Eukaryota</taxon>
        <taxon>Fungi</taxon>
        <taxon>Dikarya</taxon>
        <taxon>Ascomycota</taxon>
        <taxon>Pezizomycotina</taxon>
        <taxon>Dothideomycetes</taxon>
        <taxon>Pleosporomycetidae</taxon>
        <taxon>Pleosporales</taxon>
        <taxon>Massarineae</taxon>
        <taxon>Didymosphaeriaceae</taxon>
        <taxon>Paraphaeosphaeria</taxon>
    </lineage>
</organism>
<sequence>MEKSIRLAPMDHTVEEEDALPECVELIVPQRHVKLVKTALEERKLLNKKKRIVSHRPATPSEPATEPYRSIFTTQEIAFNDSVTSQITAPPEVTYERLFETLGLKKIKPEIKATSYSISRDSLDPAHQDRSRPFLKIVKESFNALPPDLLDSLGFSVHALIENFSSSYTIYQPMLLLPRNDYTPYQTSTLNSSGFQPFWARIAARMRVTHIAINAPIPLQGATSDLVPADVDGTPSENTLRSPINLTPIYGYFGPPPSPQTLESPTAADFDAALWVTHTQNGMHQTWAPLYTMFSRGNIREKTRLLHLPSVISSVAEPAGCTGVDLYAGIGYFVFPYRKVGVRKVLCWELNPWSIEGLQRGAKMNGWQSQAIKRGQAPQETLTESAELIVFACSNEFALEGLEETKRAMGLPPVRHVNCGFLPSSSLSWNTAVHMIDKQLGGWIHAHENVGVSDIEERKAQVVTEIRGHVVAAGLRGEVRCEHVEKVKTYAPGVTHVVFDIWISAMSSLVAS</sequence>
<keyword evidence="5" id="KW-1185">Reference proteome</keyword>
<protein>
    <recommendedName>
        <fullName evidence="1">tRNA(Phe) (4-demethylwyosine(37)-C(7)) aminocarboxypropyltransferase</fullName>
        <ecNumber evidence="1">2.5.1.114</ecNumber>
    </recommendedName>
</protein>
<gene>
    <name evidence="4" type="ORF">PMIN01_02035</name>
</gene>
<evidence type="ECO:0000259" key="3">
    <source>
        <dbReference type="PROSITE" id="PS51684"/>
    </source>
</evidence>
<comment type="caution">
    <text evidence="4">The sequence shown here is derived from an EMBL/GenBank/DDBJ whole genome shotgun (WGS) entry which is preliminary data.</text>
</comment>
<name>A0A9P6GPE6_9PLEO</name>
<dbReference type="GO" id="GO:0008175">
    <property type="term" value="F:tRNA methyltransferase activity"/>
    <property type="evidence" value="ECO:0007669"/>
    <property type="project" value="TreeGrafter"/>
</dbReference>
<dbReference type="EC" id="2.5.1.114" evidence="1"/>
<reference evidence="4" key="1">
    <citation type="journal article" date="2020" name="Mol. Plant Microbe Interact.">
        <title>Genome Sequence of the Biocontrol Agent Coniothyrium minitans strain Conio (IMI 134523).</title>
        <authorList>
            <person name="Patel D."/>
            <person name="Shittu T.A."/>
            <person name="Baroncelli R."/>
            <person name="Muthumeenakshi S."/>
            <person name="Osborne T.H."/>
            <person name="Janganan T.K."/>
            <person name="Sreenivasaprasad S."/>
        </authorList>
    </citation>
    <scope>NUCLEOTIDE SEQUENCE</scope>
    <source>
        <strain evidence="4">Conio</strain>
    </source>
</reference>
<dbReference type="Gene3D" id="3.40.50.150">
    <property type="entry name" value="Vaccinia Virus protein VP39"/>
    <property type="match status" value="1"/>
</dbReference>
<dbReference type="Proteomes" id="UP000756921">
    <property type="component" value="Unassembled WGS sequence"/>
</dbReference>
<dbReference type="InterPro" id="IPR030382">
    <property type="entry name" value="MeTrfase_TRM5/TYW2"/>
</dbReference>
<dbReference type="PANTHER" id="PTHR23245:SF25">
    <property type="entry name" value="TRNA WYBUTOSINE-SYNTHESIZING PROTEIN 2 HOMOLOG"/>
    <property type="match status" value="1"/>
</dbReference>
<proteinExistence type="predicted"/>
<dbReference type="AlphaFoldDB" id="A0A9P6GPE6"/>
<dbReference type="PROSITE" id="PS51684">
    <property type="entry name" value="SAM_MT_TRM5_TYW2"/>
    <property type="match status" value="1"/>
</dbReference>
<dbReference type="PANTHER" id="PTHR23245">
    <property type="entry name" value="TRNA METHYLTRANSFERASE"/>
    <property type="match status" value="1"/>
</dbReference>
<dbReference type="GO" id="GO:0005737">
    <property type="term" value="C:cytoplasm"/>
    <property type="evidence" value="ECO:0007669"/>
    <property type="project" value="TreeGrafter"/>
</dbReference>
<evidence type="ECO:0000313" key="4">
    <source>
        <dbReference type="EMBL" id="KAF9739401.1"/>
    </source>
</evidence>
<feature type="domain" description="SAM-dependent methyltransferase TRM5/TYW2-type" evidence="3">
    <location>
        <begin position="199"/>
        <end position="505"/>
    </location>
</feature>
<accession>A0A9P6GPE6</accession>
<dbReference type="GO" id="GO:0031591">
    <property type="term" value="P:wybutosine biosynthetic process"/>
    <property type="evidence" value="ECO:0007669"/>
    <property type="project" value="TreeGrafter"/>
</dbReference>
<dbReference type="GO" id="GO:0102522">
    <property type="term" value="F:tRNA 4-demethylwyosine alpha-amino-alpha-carboxypropyltransferase activity"/>
    <property type="evidence" value="ECO:0007669"/>
    <property type="project" value="UniProtKB-EC"/>
</dbReference>
<dbReference type="EMBL" id="WJXW01000002">
    <property type="protein sequence ID" value="KAF9739401.1"/>
    <property type="molecule type" value="Genomic_DNA"/>
</dbReference>
<dbReference type="GO" id="GO:0030488">
    <property type="term" value="P:tRNA methylation"/>
    <property type="evidence" value="ECO:0007669"/>
    <property type="project" value="TreeGrafter"/>
</dbReference>
<evidence type="ECO:0000256" key="1">
    <source>
        <dbReference type="ARBA" id="ARBA00012265"/>
    </source>
</evidence>
<evidence type="ECO:0000256" key="2">
    <source>
        <dbReference type="ARBA" id="ARBA00049400"/>
    </source>
</evidence>